<dbReference type="GO" id="GO:0005506">
    <property type="term" value="F:iron ion binding"/>
    <property type="evidence" value="ECO:0007669"/>
    <property type="project" value="InterPro"/>
</dbReference>
<keyword evidence="7" id="KW-0408">Iron</keyword>
<dbReference type="STRING" id="1604004.HLASA_2082"/>
<dbReference type="GO" id="GO:0051536">
    <property type="term" value="F:iron-sulfur cluster binding"/>
    <property type="evidence" value="ECO:0007669"/>
    <property type="project" value="UniProtKB-KW"/>
</dbReference>
<dbReference type="GeneID" id="26011415"/>
<evidence type="ECO:0000256" key="2">
    <source>
        <dbReference type="ARBA" id="ARBA00009192"/>
    </source>
</evidence>
<keyword evidence="6" id="KW-0249">Electron transport</keyword>
<dbReference type="SUPFAM" id="SSF54862">
    <property type="entry name" value="4Fe-4S ferredoxins"/>
    <property type="match status" value="1"/>
</dbReference>
<dbReference type="PIRSF" id="PIRSF036548">
    <property type="entry name" value="Fdx_FixX"/>
    <property type="match status" value="1"/>
</dbReference>
<keyword evidence="5" id="KW-0479">Metal-binding</keyword>
<keyword evidence="8" id="KW-0411">Iron-sulfur</keyword>
<dbReference type="EMBL" id="CP011564">
    <property type="protein sequence ID" value="ALG82952.1"/>
    <property type="molecule type" value="Genomic_DNA"/>
</dbReference>
<dbReference type="PANTHER" id="PTHR43082:SF3">
    <property type="entry name" value="FERREDOXIN-LIKE PROTEIN YDIT"/>
    <property type="match status" value="1"/>
</dbReference>
<dbReference type="AlphaFoldDB" id="A0A0F7PE74"/>
<dbReference type="KEGG" id="hsf:HLASA_2082"/>
<dbReference type="RefSeq" id="WP_050049169.1">
    <property type="nucleotide sequence ID" value="NZ_CP008874.1"/>
</dbReference>
<evidence type="ECO:0000313" key="11">
    <source>
        <dbReference type="EMBL" id="AKH98510.1"/>
    </source>
</evidence>
<evidence type="ECO:0000256" key="8">
    <source>
        <dbReference type="ARBA" id="ARBA00023014"/>
    </source>
</evidence>
<evidence type="ECO:0000313" key="12">
    <source>
        <dbReference type="EMBL" id="ALG82952.1"/>
    </source>
</evidence>
<dbReference type="Proteomes" id="UP000069906">
    <property type="component" value="Chromosome"/>
</dbReference>
<evidence type="ECO:0000256" key="6">
    <source>
        <dbReference type="ARBA" id="ARBA00022982"/>
    </source>
</evidence>
<evidence type="ECO:0000256" key="4">
    <source>
        <dbReference type="ARBA" id="ARBA00022448"/>
    </source>
</evidence>
<dbReference type="KEGG" id="hsu:HLASF_2048"/>
<dbReference type="InterPro" id="IPR012206">
    <property type="entry name" value="Fd_FixX"/>
</dbReference>
<dbReference type="OrthoDB" id="7950at2157"/>
<dbReference type="InterPro" id="IPR007859">
    <property type="entry name" value="ETF-QO/FixX_C"/>
</dbReference>
<name>A0A0F7PE74_9EURY</name>
<evidence type="ECO:0000256" key="7">
    <source>
        <dbReference type="ARBA" id="ARBA00023004"/>
    </source>
</evidence>
<dbReference type="Pfam" id="PF05187">
    <property type="entry name" value="Fer4_ETF_QO"/>
    <property type="match status" value="1"/>
</dbReference>
<comment type="function">
    <text evidence="1">Could be a 3Fe-4S cluster-containing protein.</text>
</comment>
<reference evidence="12 13" key="3">
    <citation type="journal article" date="2016" name="Stand. Genomic Sci.">
        <title>Complete genome sequence of 'Halanaeroarchaeum sulfurireducens' M27-SA2, a sulfur-reducing and acetate-oxidizing haloarchaeon from the deep-sea hypersaline anoxic lake Medee.</title>
        <authorList>
            <person name="Messina E."/>
            <person name="Sorokin D.Y."/>
            <person name="Kublanov I.V."/>
            <person name="Toshchakov S."/>
            <person name="Lopatina A."/>
            <person name="Arcadi E."/>
            <person name="Smedile F."/>
            <person name="La Spada G."/>
            <person name="La Cono V."/>
            <person name="Yakimov M.M."/>
        </authorList>
    </citation>
    <scope>NUCLEOTIDE SEQUENCE [LARGE SCALE GENOMIC DNA]</scope>
    <source>
        <strain evidence="12 13">M27-SA2</strain>
    </source>
</reference>
<dbReference type="HOGENOM" id="CLU_163428_0_0_2"/>
<protein>
    <recommendedName>
        <fullName evidence="3">Ferredoxin-like protein</fullName>
    </recommendedName>
</protein>
<dbReference type="InterPro" id="IPR017896">
    <property type="entry name" value="4Fe4S_Fe-S-bd"/>
</dbReference>
<gene>
    <name evidence="12" type="ORF">HLASA_2082</name>
    <name evidence="11" type="ORF">HLASF_2048</name>
</gene>
<feature type="domain" description="4Fe-4S ferredoxin-type" evidence="10">
    <location>
        <begin position="66"/>
        <end position="95"/>
    </location>
</feature>
<keyword evidence="9" id="KW-0535">Nitrogen fixation</keyword>
<evidence type="ECO:0000313" key="13">
    <source>
        <dbReference type="Proteomes" id="UP000060390"/>
    </source>
</evidence>
<dbReference type="Proteomes" id="UP000060390">
    <property type="component" value="Chromosome"/>
</dbReference>
<evidence type="ECO:0000256" key="1">
    <source>
        <dbReference type="ARBA" id="ARBA00003208"/>
    </source>
</evidence>
<evidence type="ECO:0000256" key="5">
    <source>
        <dbReference type="ARBA" id="ARBA00022723"/>
    </source>
</evidence>
<dbReference type="PATRIC" id="fig|1604004.4.peg.2141"/>
<keyword evidence="4" id="KW-0813">Transport</keyword>
<keyword evidence="14" id="KW-1185">Reference proteome</keyword>
<accession>A0A0F7PE74</accession>
<evidence type="ECO:0000256" key="3">
    <source>
        <dbReference type="ARBA" id="ARBA00020378"/>
    </source>
</evidence>
<evidence type="ECO:0000256" key="9">
    <source>
        <dbReference type="ARBA" id="ARBA00023231"/>
    </source>
</evidence>
<dbReference type="PANTHER" id="PTHR43082">
    <property type="entry name" value="FERREDOXIN-LIKE"/>
    <property type="match status" value="1"/>
</dbReference>
<dbReference type="PROSITE" id="PS51379">
    <property type="entry name" value="4FE4S_FER_2"/>
    <property type="match status" value="1"/>
</dbReference>
<reference evidence="13" key="2">
    <citation type="submission" date="2015-05" db="EMBL/GenBank/DDBJ databases">
        <title>Complete genome sequence of Halanaeroarchaeum sulfurireducens type strain M27-SA2, a sulfate-reducer haloarchaeon from marine anoxic lake Medee.</title>
        <authorList>
            <person name="Messina E."/>
            <person name="Kublanov I.V."/>
            <person name="Toshchakov S."/>
            <person name="Arcadi E."/>
            <person name="La Spada G."/>
            <person name="La Cono V."/>
            <person name="Yakimov M.M."/>
        </authorList>
    </citation>
    <scope>NUCLEOTIDE SEQUENCE [LARGE SCALE GENOMIC DNA]</scope>
    <source>
        <strain evidence="13">M27-SA2</strain>
    </source>
</reference>
<proteinExistence type="predicted"/>
<reference evidence="11 14" key="1">
    <citation type="journal article" date="2015" name="ISME J.">
        <title>Elemental sulfur and acetate can support life of a novel strictly anaerobic haloarchaeon.</title>
        <authorList>
            <person name="Sorokin D.Y."/>
            <person name="Kublanov I.V."/>
            <person name="Gavrilov S.N."/>
            <person name="Rojo D."/>
            <person name="Roman P."/>
            <person name="Golyshin P.N."/>
            <person name="Slepak V.Z."/>
            <person name="Smedile F."/>
            <person name="Ferrer M."/>
            <person name="Messina E."/>
            <person name="La Cono V."/>
            <person name="Yakimov M.M."/>
        </authorList>
    </citation>
    <scope>NUCLEOTIDE SEQUENCE [LARGE SCALE GENOMIC DNA]</scope>
    <source>
        <strain evidence="11 14">HSR2</strain>
    </source>
</reference>
<comment type="similarity">
    <text evidence="2">To ferredoxins from P.putida and C.tartarivorum, ferredoxin I from A.vinelandii, ferredoxin II from D.desulfuricans.</text>
</comment>
<sequence>MSAHPKTPDVEKASIEDRLYANKYTDHEESHLDVKVEGVCEDRCDTYDCVSVCPANVWRNEDETDVVPMIAYENCLECGSCRFACKYDNVVWEWPANGTGMTYKYG</sequence>
<dbReference type="Gene3D" id="3.30.70.20">
    <property type="match status" value="1"/>
</dbReference>
<evidence type="ECO:0000313" key="14">
    <source>
        <dbReference type="Proteomes" id="UP000069906"/>
    </source>
</evidence>
<organism evidence="11 14">
    <name type="scientific">Halanaeroarchaeum sulfurireducens</name>
    <dbReference type="NCBI Taxonomy" id="1604004"/>
    <lineage>
        <taxon>Archaea</taxon>
        <taxon>Methanobacteriati</taxon>
        <taxon>Methanobacteriota</taxon>
        <taxon>Stenosarchaea group</taxon>
        <taxon>Halobacteria</taxon>
        <taxon>Halobacteriales</taxon>
        <taxon>Halobacteriaceae</taxon>
        <taxon>Halanaeroarchaeum</taxon>
    </lineage>
</organism>
<dbReference type="EMBL" id="CP008874">
    <property type="protein sequence ID" value="AKH98510.1"/>
    <property type="molecule type" value="Genomic_DNA"/>
</dbReference>
<evidence type="ECO:0000259" key="10">
    <source>
        <dbReference type="PROSITE" id="PS51379"/>
    </source>
</evidence>